<dbReference type="PANTHER" id="PTHR43289:SF6">
    <property type="entry name" value="SERINE_THREONINE-PROTEIN KINASE NEKL-3"/>
    <property type="match status" value="1"/>
</dbReference>
<keyword evidence="9" id="KW-1185">Reference proteome</keyword>
<sequence>MSQGLAPQSASLPVAAPGRPPRADGQAGLVRPVAPPGANPPGPEAIDGIDILSIHGTGQFASPAGEETAPSRPDAEAEEFWAPLLDRTIANYQILSEVGRGSMGRVYRARHLGLGRVSAVKIMSPRMMARHSSHRGQFWAEARAAANLVHPHVVMIHNLGTERGYHFIEMEYVDGAVSLRDCLIRNGPFRPAKAARLVRQVALALEAAHRSGLIHRDVKPANVLLTPDGHAKLADFGLAQSLVGLTADRLAGTPTFMAPELFGGRTASRQSDIYAAGVMIYYLVSGLLPFASGNIRSLIRLHQAQPVPDLRPVVPGMPEPLIAVIERCLAKSPADRYASAQELAEELRRVVQHLRDTEELIRESVRGLDCFLQGSRESFRIILPQSQGERLQEVLVEVNDGSRGERFLTVFSVCGPAEPRHYGAALAMNARLTYGSLSIRHVLGSPMLVMSRTFPRDQVRASELRDAILEIGRKSDQIEQQITRLDAY</sequence>
<protein>
    <submittedName>
        <fullName evidence="8">Serine/threonine-protein kinase PknH</fullName>
        <ecNumber evidence="8">2.7.11.1</ecNumber>
    </submittedName>
</protein>
<dbReference type="PANTHER" id="PTHR43289">
    <property type="entry name" value="MITOGEN-ACTIVATED PROTEIN KINASE KINASE KINASE 20-RELATED"/>
    <property type="match status" value="1"/>
</dbReference>
<dbReference type="PROSITE" id="PS00108">
    <property type="entry name" value="PROTEIN_KINASE_ST"/>
    <property type="match status" value="1"/>
</dbReference>
<feature type="compositionally biased region" description="Pro residues" evidence="6">
    <location>
        <begin position="33"/>
        <end position="43"/>
    </location>
</feature>
<evidence type="ECO:0000256" key="6">
    <source>
        <dbReference type="SAM" id="MobiDB-lite"/>
    </source>
</evidence>
<proteinExistence type="predicted"/>
<dbReference type="SMART" id="SM00220">
    <property type="entry name" value="S_TKc"/>
    <property type="match status" value="1"/>
</dbReference>
<evidence type="ECO:0000256" key="5">
    <source>
        <dbReference type="PROSITE-ProRule" id="PRU10141"/>
    </source>
</evidence>
<dbReference type="InterPro" id="IPR008271">
    <property type="entry name" value="Ser/Thr_kinase_AS"/>
</dbReference>
<dbReference type="Gene3D" id="3.30.200.20">
    <property type="entry name" value="Phosphorylase Kinase, domain 1"/>
    <property type="match status" value="1"/>
</dbReference>
<feature type="compositionally biased region" description="Polar residues" evidence="6">
    <location>
        <begin position="1"/>
        <end position="11"/>
    </location>
</feature>
<dbReference type="GO" id="GO:0004674">
    <property type="term" value="F:protein serine/threonine kinase activity"/>
    <property type="evidence" value="ECO:0007669"/>
    <property type="project" value="UniProtKB-EC"/>
</dbReference>
<dbReference type="InterPro" id="IPR011009">
    <property type="entry name" value="Kinase-like_dom_sf"/>
</dbReference>
<dbReference type="AlphaFoldDB" id="A0A5B9VXC5"/>
<dbReference type="EC" id="2.7.11.1" evidence="8"/>
<organism evidence="8 9">
    <name type="scientific">Aquisphaera giovannonii</name>
    <dbReference type="NCBI Taxonomy" id="406548"/>
    <lineage>
        <taxon>Bacteria</taxon>
        <taxon>Pseudomonadati</taxon>
        <taxon>Planctomycetota</taxon>
        <taxon>Planctomycetia</taxon>
        <taxon>Isosphaerales</taxon>
        <taxon>Isosphaeraceae</taxon>
        <taxon>Aquisphaera</taxon>
    </lineage>
</organism>
<evidence type="ECO:0000256" key="4">
    <source>
        <dbReference type="ARBA" id="ARBA00022840"/>
    </source>
</evidence>
<evidence type="ECO:0000259" key="7">
    <source>
        <dbReference type="PROSITE" id="PS50011"/>
    </source>
</evidence>
<dbReference type="InterPro" id="IPR000719">
    <property type="entry name" value="Prot_kinase_dom"/>
</dbReference>
<keyword evidence="1 8" id="KW-0808">Transferase</keyword>
<reference evidence="8 9" key="1">
    <citation type="submission" date="2019-08" db="EMBL/GenBank/DDBJ databases">
        <title>Deep-cultivation of Planctomycetes and their phenomic and genomic characterization uncovers novel biology.</title>
        <authorList>
            <person name="Wiegand S."/>
            <person name="Jogler M."/>
            <person name="Boedeker C."/>
            <person name="Pinto D."/>
            <person name="Vollmers J."/>
            <person name="Rivas-Marin E."/>
            <person name="Kohn T."/>
            <person name="Peeters S.H."/>
            <person name="Heuer A."/>
            <person name="Rast P."/>
            <person name="Oberbeckmann S."/>
            <person name="Bunk B."/>
            <person name="Jeske O."/>
            <person name="Meyerdierks A."/>
            <person name="Storesund J.E."/>
            <person name="Kallscheuer N."/>
            <person name="Luecker S."/>
            <person name="Lage O.M."/>
            <person name="Pohl T."/>
            <person name="Merkel B.J."/>
            <person name="Hornburger P."/>
            <person name="Mueller R.-W."/>
            <person name="Bruemmer F."/>
            <person name="Labrenz M."/>
            <person name="Spormann A.M."/>
            <person name="Op den Camp H."/>
            <person name="Overmann J."/>
            <person name="Amann R."/>
            <person name="Jetten M.S.M."/>
            <person name="Mascher T."/>
            <person name="Medema M.H."/>
            <person name="Devos D.P."/>
            <person name="Kaster A.-K."/>
            <person name="Ovreas L."/>
            <person name="Rohde M."/>
            <person name="Galperin M.Y."/>
            <person name="Jogler C."/>
        </authorList>
    </citation>
    <scope>NUCLEOTIDE SEQUENCE [LARGE SCALE GENOMIC DNA]</scope>
    <source>
        <strain evidence="8 9">OJF2</strain>
    </source>
</reference>
<dbReference type="SUPFAM" id="SSF56112">
    <property type="entry name" value="Protein kinase-like (PK-like)"/>
    <property type="match status" value="1"/>
</dbReference>
<accession>A0A5B9VXC5</accession>
<dbReference type="PROSITE" id="PS00107">
    <property type="entry name" value="PROTEIN_KINASE_ATP"/>
    <property type="match status" value="1"/>
</dbReference>
<dbReference type="CDD" id="cd14014">
    <property type="entry name" value="STKc_PknB_like"/>
    <property type="match status" value="1"/>
</dbReference>
<dbReference type="InterPro" id="IPR017441">
    <property type="entry name" value="Protein_kinase_ATP_BS"/>
</dbReference>
<evidence type="ECO:0000256" key="1">
    <source>
        <dbReference type="ARBA" id="ARBA00022679"/>
    </source>
</evidence>
<dbReference type="EMBL" id="CP042997">
    <property type="protein sequence ID" value="QEH32983.1"/>
    <property type="molecule type" value="Genomic_DNA"/>
</dbReference>
<keyword evidence="4 5" id="KW-0067">ATP-binding</keyword>
<dbReference type="PROSITE" id="PS50011">
    <property type="entry name" value="PROTEIN_KINASE_DOM"/>
    <property type="match status" value="1"/>
</dbReference>
<dbReference type="Proteomes" id="UP000324233">
    <property type="component" value="Chromosome"/>
</dbReference>
<feature type="domain" description="Protein kinase" evidence="7">
    <location>
        <begin position="92"/>
        <end position="348"/>
    </location>
</feature>
<dbReference type="GO" id="GO:0005524">
    <property type="term" value="F:ATP binding"/>
    <property type="evidence" value="ECO:0007669"/>
    <property type="project" value="UniProtKB-UniRule"/>
</dbReference>
<keyword evidence="3 8" id="KW-0418">Kinase</keyword>
<evidence type="ECO:0000256" key="2">
    <source>
        <dbReference type="ARBA" id="ARBA00022741"/>
    </source>
</evidence>
<keyword evidence="2 5" id="KW-0547">Nucleotide-binding</keyword>
<feature type="region of interest" description="Disordered" evidence="6">
    <location>
        <begin position="1"/>
        <end position="48"/>
    </location>
</feature>
<evidence type="ECO:0000313" key="8">
    <source>
        <dbReference type="EMBL" id="QEH32983.1"/>
    </source>
</evidence>
<feature type="binding site" evidence="5">
    <location>
        <position position="121"/>
    </location>
    <ligand>
        <name>ATP</name>
        <dbReference type="ChEBI" id="CHEBI:30616"/>
    </ligand>
</feature>
<gene>
    <name evidence="8" type="primary">pknH_1</name>
    <name evidence="8" type="ORF">OJF2_14750</name>
</gene>
<dbReference type="Gene3D" id="1.10.510.10">
    <property type="entry name" value="Transferase(Phosphotransferase) domain 1"/>
    <property type="match status" value="1"/>
</dbReference>
<evidence type="ECO:0000313" key="9">
    <source>
        <dbReference type="Proteomes" id="UP000324233"/>
    </source>
</evidence>
<dbReference type="KEGG" id="agv:OJF2_14750"/>
<dbReference type="Pfam" id="PF00069">
    <property type="entry name" value="Pkinase"/>
    <property type="match status" value="1"/>
</dbReference>
<evidence type="ECO:0000256" key="3">
    <source>
        <dbReference type="ARBA" id="ARBA00022777"/>
    </source>
</evidence>
<name>A0A5B9VXC5_9BACT</name>